<reference evidence="1" key="1">
    <citation type="submission" date="2018-02" db="EMBL/GenBank/DDBJ databases">
        <title>Rhizophora mucronata_Transcriptome.</title>
        <authorList>
            <person name="Meera S.P."/>
            <person name="Sreeshan A."/>
            <person name="Augustine A."/>
        </authorList>
    </citation>
    <scope>NUCLEOTIDE SEQUENCE</scope>
    <source>
        <tissue evidence="1">Leaf</tissue>
    </source>
</reference>
<accession>A0A2P2PHB0</accession>
<evidence type="ECO:0000313" key="1">
    <source>
        <dbReference type="EMBL" id="MBX54174.1"/>
    </source>
</evidence>
<name>A0A2P2PHB0_RHIMU</name>
<proteinExistence type="predicted"/>
<protein>
    <submittedName>
        <fullName evidence="1">Uncharacterized protein</fullName>
    </submittedName>
</protein>
<organism evidence="1">
    <name type="scientific">Rhizophora mucronata</name>
    <name type="common">Asiatic mangrove</name>
    <dbReference type="NCBI Taxonomy" id="61149"/>
    <lineage>
        <taxon>Eukaryota</taxon>
        <taxon>Viridiplantae</taxon>
        <taxon>Streptophyta</taxon>
        <taxon>Embryophyta</taxon>
        <taxon>Tracheophyta</taxon>
        <taxon>Spermatophyta</taxon>
        <taxon>Magnoliopsida</taxon>
        <taxon>eudicotyledons</taxon>
        <taxon>Gunneridae</taxon>
        <taxon>Pentapetalae</taxon>
        <taxon>rosids</taxon>
        <taxon>fabids</taxon>
        <taxon>Malpighiales</taxon>
        <taxon>Rhizophoraceae</taxon>
        <taxon>Rhizophora</taxon>
    </lineage>
</organism>
<sequence length="25" mass="3203">MLQENTRVTWFKMVGRYVHTFERWS</sequence>
<dbReference type="EMBL" id="GGEC01073690">
    <property type="protein sequence ID" value="MBX54174.1"/>
    <property type="molecule type" value="Transcribed_RNA"/>
</dbReference>
<dbReference type="AlphaFoldDB" id="A0A2P2PHB0"/>